<gene>
    <name evidence="1" type="ORF">CMPG5300_0336</name>
</gene>
<comment type="caution">
    <text evidence="1">The sequence shown here is derived from an EMBL/GenBank/DDBJ whole genome shotgun (WGS) entry which is preliminary data.</text>
</comment>
<accession>A0AAW3FS91</accession>
<name>A0AAW3FS91_LACPN</name>
<sequence>MEEIISFEFSNGSKLLDSNVYEYKVGKEGTIKIDFPDSNGFVAVHKNNTETAYIKAPYMKFCTGRHA</sequence>
<dbReference type="AlphaFoldDB" id="A0AAW3FS91"/>
<proteinExistence type="predicted"/>
<dbReference type="EMBL" id="AXZV01000001">
    <property type="protein sequence ID" value="KGH44360.1"/>
    <property type="molecule type" value="Genomic_DNA"/>
</dbReference>
<reference evidence="1 2" key="1">
    <citation type="journal article" date="2014" name="Genome Announc.">
        <title>Draft Genome Sequence of Lactobacillus plantarum CMPG5300, a Human Vaginal Isolate.</title>
        <authorList>
            <person name="Malik S."/>
            <person name="Siezen R.J."/>
            <person name="Renckens B."/>
            <person name="Vaneechoutte M."/>
            <person name="Vanderleyden J."/>
            <person name="Lebeer S."/>
        </authorList>
    </citation>
    <scope>NUCLEOTIDE SEQUENCE [LARGE SCALE GENOMIC DNA]</scope>
    <source>
        <strain evidence="1 2">CMPG5300</strain>
    </source>
</reference>
<evidence type="ECO:0000313" key="1">
    <source>
        <dbReference type="EMBL" id="KGH44360.1"/>
    </source>
</evidence>
<dbReference type="Proteomes" id="UP000029801">
    <property type="component" value="Chromosome"/>
</dbReference>
<protein>
    <submittedName>
        <fullName evidence="1">Uncharacterized protein</fullName>
    </submittedName>
</protein>
<dbReference type="GeneID" id="77217044"/>
<organism evidence="1 2">
    <name type="scientific">Lactiplantibacillus plantarum CMPG5300</name>
    <dbReference type="NCBI Taxonomy" id="1304889"/>
    <lineage>
        <taxon>Bacteria</taxon>
        <taxon>Bacillati</taxon>
        <taxon>Bacillota</taxon>
        <taxon>Bacilli</taxon>
        <taxon>Lactobacillales</taxon>
        <taxon>Lactobacillaceae</taxon>
        <taxon>Lactiplantibacillus</taxon>
    </lineage>
</organism>
<dbReference type="RefSeq" id="WP_003641969.1">
    <property type="nucleotide sequence ID" value="NZ_CM002918.1"/>
</dbReference>
<evidence type="ECO:0000313" key="2">
    <source>
        <dbReference type="Proteomes" id="UP000029801"/>
    </source>
</evidence>